<feature type="domain" description="TEA" evidence="4">
    <location>
        <begin position="26"/>
        <end position="100"/>
    </location>
</feature>
<dbReference type="Gene3D" id="6.10.20.40">
    <property type="entry name" value="TEA/ATTS domain"/>
    <property type="match status" value="1"/>
</dbReference>
<feature type="region of interest" description="Disordered" evidence="3">
    <location>
        <begin position="493"/>
        <end position="548"/>
    </location>
</feature>
<feature type="region of interest" description="Disordered" evidence="3">
    <location>
        <begin position="1"/>
        <end position="28"/>
    </location>
</feature>
<dbReference type="SMART" id="SM00426">
    <property type="entry name" value="TEA"/>
    <property type="match status" value="1"/>
</dbReference>
<evidence type="ECO:0000313" key="6">
    <source>
        <dbReference type="Proteomes" id="UP000284842"/>
    </source>
</evidence>
<dbReference type="InterPro" id="IPR038096">
    <property type="entry name" value="TEA/ATTS_sf"/>
</dbReference>
<sequence>MASSSSKKRDPSSITPQRKHRKLLKDGSGTEVWPESIEKIFVQGLREYWDSPYATYSQSRGRSRWRNQFLVDYLHKQGIERSKKQVASHIQVLRNMWKGEPEFHLVAGGDEVYPEASSPVSVKAEENWDSNTVPMAYEWDEHDNNPSNSVSPDFSPADSQSEFPPTPEHRPNLFPPPDSKLNLINFADYAYPTNPAINSPSISPQGDYIRQLPSFHDSPSGPPLLIDQKFHPHHSQSSPILHHRRAGSDVSALAPLNRHMTITPTHHHTRSASTAPAISAPRNKVLSVFLSAEGMTLFQVKVDALGLPHPATGATVLPPFSLRIRLGLPIAQDPRAPSSLTGFTAALTLESVWSASGRVHTKTYSGNVCVSDEMGSLDVTHITVGTVHAVMSDSTLARCRWLDHSLPVLITQEIIVDDETLLFVIYELDRRNGGQSMPSATLLGYQKYRGSNSASSAFGPHHPSPLGPSTPSPMSMTMSGLGLGVAGASMPMGLASPISPSPNGNSGSHASGYPRSPSTTAMGQSPSYGMSQPQPVPAYRLGTTGMKY</sequence>
<feature type="region of interest" description="Disordered" evidence="3">
    <location>
        <begin position="138"/>
        <end position="177"/>
    </location>
</feature>
<evidence type="ECO:0000256" key="1">
    <source>
        <dbReference type="ARBA" id="ARBA00008421"/>
    </source>
</evidence>
<reference evidence="5 6" key="1">
    <citation type="journal article" date="2018" name="Evol. Lett.">
        <title>Horizontal gene cluster transfer increased hallucinogenic mushroom diversity.</title>
        <authorList>
            <person name="Reynolds H.T."/>
            <person name="Vijayakumar V."/>
            <person name="Gluck-Thaler E."/>
            <person name="Korotkin H.B."/>
            <person name="Matheny P.B."/>
            <person name="Slot J.C."/>
        </authorList>
    </citation>
    <scope>NUCLEOTIDE SEQUENCE [LARGE SCALE GENOMIC DNA]</scope>
    <source>
        <strain evidence="5 6">2629</strain>
    </source>
</reference>
<keyword evidence="6" id="KW-1185">Reference proteome</keyword>
<dbReference type="EMBL" id="NHTK01001022">
    <property type="protein sequence ID" value="PPR03778.1"/>
    <property type="molecule type" value="Genomic_DNA"/>
</dbReference>
<dbReference type="PROSITE" id="PS51088">
    <property type="entry name" value="TEA_2"/>
    <property type="match status" value="1"/>
</dbReference>
<dbReference type="GO" id="GO:0003700">
    <property type="term" value="F:DNA-binding transcription factor activity"/>
    <property type="evidence" value="ECO:0007669"/>
    <property type="project" value="InterPro"/>
</dbReference>
<dbReference type="Proteomes" id="UP000284842">
    <property type="component" value="Unassembled WGS sequence"/>
</dbReference>
<organism evidence="5 6">
    <name type="scientific">Panaeolus cyanescens</name>
    <dbReference type="NCBI Taxonomy" id="181874"/>
    <lineage>
        <taxon>Eukaryota</taxon>
        <taxon>Fungi</taxon>
        <taxon>Dikarya</taxon>
        <taxon>Basidiomycota</taxon>
        <taxon>Agaricomycotina</taxon>
        <taxon>Agaricomycetes</taxon>
        <taxon>Agaricomycetidae</taxon>
        <taxon>Agaricales</taxon>
        <taxon>Agaricineae</taxon>
        <taxon>Galeropsidaceae</taxon>
        <taxon>Panaeolus</taxon>
    </lineage>
</organism>
<name>A0A409YL74_9AGAR</name>
<feature type="region of interest" description="Disordered" evidence="3">
    <location>
        <begin position="453"/>
        <end position="478"/>
    </location>
</feature>
<dbReference type="Pfam" id="PF01285">
    <property type="entry name" value="TEA"/>
    <property type="match status" value="1"/>
</dbReference>
<dbReference type="OrthoDB" id="10006572at2759"/>
<protein>
    <recommendedName>
        <fullName evidence="4">TEA domain-containing protein</fullName>
    </recommendedName>
</protein>
<evidence type="ECO:0000313" key="5">
    <source>
        <dbReference type="EMBL" id="PPR03778.1"/>
    </source>
</evidence>
<evidence type="ECO:0000259" key="4">
    <source>
        <dbReference type="PROSITE" id="PS51088"/>
    </source>
</evidence>
<feature type="compositionally biased region" description="Polar residues" evidence="3">
    <location>
        <begin position="516"/>
        <end position="533"/>
    </location>
</feature>
<evidence type="ECO:0000256" key="3">
    <source>
        <dbReference type="SAM" id="MobiDB-lite"/>
    </source>
</evidence>
<accession>A0A409YL74</accession>
<comment type="similarity">
    <text evidence="1">Belongs to the TEC1 family.</text>
</comment>
<gene>
    <name evidence="5" type="ORF">CVT24_007496</name>
</gene>
<proteinExistence type="inferred from homology"/>
<feature type="DNA-binding region" description="TEA" evidence="2">
    <location>
        <begin position="26"/>
        <end position="100"/>
    </location>
</feature>
<evidence type="ECO:0000256" key="2">
    <source>
        <dbReference type="PROSITE-ProRule" id="PRU00505"/>
    </source>
</evidence>
<comment type="caution">
    <text evidence="5">The sequence shown here is derived from an EMBL/GenBank/DDBJ whole genome shotgun (WGS) entry which is preliminary data.</text>
</comment>
<feature type="compositionally biased region" description="Low complexity" evidence="3">
    <location>
        <begin position="495"/>
        <end position="512"/>
    </location>
</feature>
<feature type="compositionally biased region" description="Polar residues" evidence="3">
    <location>
        <begin position="145"/>
        <end position="163"/>
    </location>
</feature>
<dbReference type="InParanoid" id="A0A409YL74"/>
<dbReference type="STRING" id="181874.A0A409YL74"/>
<feature type="compositionally biased region" description="Pro residues" evidence="3">
    <location>
        <begin position="462"/>
        <end position="471"/>
    </location>
</feature>
<dbReference type="AlphaFoldDB" id="A0A409YL74"/>
<dbReference type="InterPro" id="IPR000818">
    <property type="entry name" value="TEA/ATTS_dom"/>
</dbReference>